<dbReference type="EMBL" id="BARU01030199">
    <property type="protein sequence ID" value="GAH75251.1"/>
    <property type="molecule type" value="Genomic_DNA"/>
</dbReference>
<protein>
    <submittedName>
        <fullName evidence="2">Uncharacterized protein</fullName>
    </submittedName>
</protein>
<gene>
    <name evidence="2" type="ORF">S03H2_47963</name>
</gene>
<comment type="caution">
    <text evidence="2">The sequence shown here is derived from an EMBL/GenBank/DDBJ whole genome shotgun (WGS) entry which is preliminary data.</text>
</comment>
<reference evidence="2" key="1">
    <citation type="journal article" date="2014" name="Front. Microbiol.">
        <title>High frequency of phylogenetically diverse reductive dehalogenase-homologous genes in deep subseafloor sedimentary metagenomes.</title>
        <authorList>
            <person name="Kawai M."/>
            <person name="Futagami T."/>
            <person name="Toyoda A."/>
            <person name="Takaki Y."/>
            <person name="Nishi S."/>
            <person name="Hori S."/>
            <person name="Arai W."/>
            <person name="Tsubouchi T."/>
            <person name="Morono Y."/>
            <person name="Uchiyama I."/>
            <person name="Ito T."/>
            <person name="Fujiyama A."/>
            <person name="Inagaki F."/>
            <person name="Takami H."/>
        </authorList>
    </citation>
    <scope>NUCLEOTIDE SEQUENCE</scope>
    <source>
        <strain evidence="2">Expedition CK06-06</strain>
    </source>
</reference>
<evidence type="ECO:0000313" key="2">
    <source>
        <dbReference type="EMBL" id="GAH75251.1"/>
    </source>
</evidence>
<evidence type="ECO:0000256" key="1">
    <source>
        <dbReference type="SAM" id="MobiDB-lite"/>
    </source>
</evidence>
<feature type="compositionally biased region" description="Polar residues" evidence="1">
    <location>
        <begin position="15"/>
        <end position="26"/>
    </location>
</feature>
<name>X1HYK9_9ZZZZ</name>
<feature type="region of interest" description="Disordered" evidence="1">
    <location>
        <begin position="1"/>
        <end position="26"/>
    </location>
</feature>
<accession>X1HYK9</accession>
<organism evidence="2">
    <name type="scientific">marine sediment metagenome</name>
    <dbReference type="NCBI Taxonomy" id="412755"/>
    <lineage>
        <taxon>unclassified sequences</taxon>
        <taxon>metagenomes</taxon>
        <taxon>ecological metagenomes</taxon>
    </lineage>
</organism>
<proteinExistence type="predicted"/>
<sequence length="65" mass="7276">SGTVELSEIEPQIHQPKQTPVKSNGNDVDLETEVGKMVKNTLRHKAYIRLLSKKYSQIVLAMGVK</sequence>
<feature type="non-terminal residue" evidence="2">
    <location>
        <position position="1"/>
    </location>
</feature>
<dbReference type="AlphaFoldDB" id="X1HYK9"/>